<evidence type="ECO:0000313" key="2">
    <source>
        <dbReference type="Proteomes" id="UP000008177"/>
    </source>
</evidence>
<reference evidence="2" key="1">
    <citation type="journal article" date="2011" name="PLoS Genet.">
        <title>Genomic analysis of the necrotrophic fungal pathogens Sclerotinia sclerotiorum and Botrytis cinerea.</title>
        <authorList>
            <person name="Amselem J."/>
            <person name="Cuomo C.A."/>
            <person name="van Kan J.A."/>
            <person name="Viaud M."/>
            <person name="Benito E.P."/>
            <person name="Couloux A."/>
            <person name="Coutinho P.M."/>
            <person name="de Vries R.P."/>
            <person name="Dyer P.S."/>
            <person name="Fillinger S."/>
            <person name="Fournier E."/>
            <person name="Gout L."/>
            <person name="Hahn M."/>
            <person name="Kohn L."/>
            <person name="Lapalu N."/>
            <person name="Plummer K.M."/>
            <person name="Pradier J.M."/>
            <person name="Quevillon E."/>
            <person name="Sharon A."/>
            <person name="Simon A."/>
            <person name="ten Have A."/>
            <person name="Tudzynski B."/>
            <person name="Tudzynski P."/>
            <person name="Wincker P."/>
            <person name="Andrew M."/>
            <person name="Anthouard V."/>
            <person name="Beever R.E."/>
            <person name="Beffa R."/>
            <person name="Benoit I."/>
            <person name="Bouzid O."/>
            <person name="Brault B."/>
            <person name="Chen Z."/>
            <person name="Choquer M."/>
            <person name="Collemare J."/>
            <person name="Cotton P."/>
            <person name="Danchin E.G."/>
            <person name="Da Silva C."/>
            <person name="Gautier A."/>
            <person name="Giraud C."/>
            <person name="Giraud T."/>
            <person name="Gonzalez C."/>
            <person name="Grossetete S."/>
            <person name="Guldener U."/>
            <person name="Henrissat B."/>
            <person name="Howlett B.J."/>
            <person name="Kodira C."/>
            <person name="Kretschmer M."/>
            <person name="Lappartient A."/>
            <person name="Leroch M."/>
            <person name="Levis C."/>
            <person name="Mauceli E."/>
            <person name="Neuveglise C."/>
            <person name="Oeser B."/>
            <person name="Pearson M."/>
            <person name="Poulain J."/>
            <person name="Poussereau N."/>
            <person name="Quesneville H."/>
            <person name="Rascle C."/>
            <person name="Schumacher J."/>
            <person name="Segurens B."/>
            <person name="Sexton A."/>
            <person name="Silva E."/>
            <person name="Sirven C."/>
            <person name="Soanes D.M."/>
            <person name="Talbot N.J."/>
            <person name="Templeton M."/>
            <person name="Yandava C."/>
            <person name="Yarden O."/>
            <person name="Zeng Q."/>
            <person name="Rollins J.A."/>
            <person name="Lebrun M.H."/>
            <person name="Dickman M."/>
        </authorList>
    </citation>
    <scope>NUCLEOTIDE SEQUENCE [LARGE SCALE GENOMIC DNA]</scope>
    <source>
        <strain evidence="2">T4</strain>
    </source>
</reference>
<name>G2YMM7_BOTF4</name>
<dbReference type="HOGENOM" id="CLU_3175313_0_0_1"/>
<dbReference type="InParanoid" id="G2YMM7"/>
<sequence length="47" mass="5142">MLLESSLDIVPPGGRAHAGTIEKRKVLETHSPAYKYKGDGYPISRCV</sequence>
<gene>
    <name evidence="1" type="ORF">BofuT4_uP137990.1</name>
</gene>
<dbReference type="AlphaFoldDB" id="G2YMM7"/>
<dbReference type="Proteomes" id="UP000008177">
    <property type="component" value="Unplaced contigs"/>
</dbReference>
<dbReference type="EMBL" id="FQ790345">
    <property type="protein sequence ID" value="CCD52875.1"/>
    <property type="molecule type" value="Genomic_DNA"/>
</dbReference>
<organism evidence="1 2">
    <name type="scientific">Botryotinia fuckeliana (strain T4)</name>
    <name type="common">Noble rot fungus</name>
    <name type="synonym">Botrytis cinerea</name>
    <dbReference type="NCBI Taxonomy" id="999810"/>
    <lineage>
        <taxon>Eukaryota</taxon>
        <taxon>Fungi</taxon>
        <taxon>Dikarya</taxon>
        <taxon>Ascomycota</taxon>
        <taxon>Pezizomycotina</taxon>
        <taxon>Leotiomycetes</taxon>
        <taxon>Helotiales</taxon>
        <taxon>Sclerotiniaceae</taxon>
        <taxon>Botrytis</taxon>
    </lineage>
</organism>
<protein>
    <submittedName>
        <fullName evidence="1">Uncharacterized protein</fullName>
    </submittedName>
</protein>
<evidence type="ECO:0000313" key="1">
    <source>
        <dbReference type="EMBL" id="CCD52875.1"/>
    </source>
</evidence>
<proteinExistence type="predicted"/>
<accession>G2YMM7</accession>